<comment type="caution">
    <text evidence="3">The sequence shown here is derived from an EMBL/GenBank/DDBJ whole genome shotgun (WGS) entry which is preliminary data.</text>
</comment>
<dbReference type="GO" id="GO:0080120">
    <property type="term" value="P:CAAX-box protein maturation"/>
    <property type="evidence" value="ECO:0007669"/>
    <property type="project" value="UniProtKB-ARBA"/>
</dbReference>
<accession>A0A1V4ISX3</accession>
<feature type="transmembrane region" description="Helical" evidence="1">
    <location>
        <begin position="7"/>
        <end position="31"/>
    </location>
</feature>
<keyword evidence="1" id="KW-1133">Transmembrane helix</keyword>
<evidence type="ECO:0000256" key="1">
    <source>
        <dbReference type="SAM" id="Phobius"/>
    </source>
</evidence>
<keyword evidence="3" id="KW-0378">Hydrolase</keyword>
<dbReference type="STRING" id="1450648.CLORY_15440"/>
<dbReference type="OrthoDB" id="371054at2"/>
<feature type="domain" description="CAAX prenyl protease 2/Lysostaphin resistance protein A-like" evidence="2">
    <location>
        <begin position="99"/>
        <end position="194"/>
    </location>
</feature>
<dbReference type="GO" id="GO:0006508">
    <property type="term" value="P:proteolysis"/>
    <property type="evidence" value="ECO:0007669"/>
    <property type="project" value="UniProtKB-KW"/>
</dbReference>
<feature type="transmembrane region" description="Helical" evidence="1">
    <location>
        <begin position="43"/>
        <end position="60"/>
    </location>
</feature>
<reference evidence="3 4" key="1">
    <citation type="submission" date="2017-03" db="EMBL/GenBank/DDBJ databases">
        <title>Genome sequence of Clostridium oryzae DSM 28571.</title>
        <authorList>
            <person name="Poehlein A."/>
            <person name="Daniel R."/>
        </authorList>
    </citation>
    <scope>NUCLEOTIDE SEQUENCE [LARGE SCALE GENOMIC DNA]</scope>
    <source>
        <strain evidence="3 4">DSM 28571</strain>
    </source>
</reference>
<evidence type="ECO:0000313" key="3">
    <source>
        <dbReference type="EMBL" id="OPJ62920.1"/>
    </source>
</evidence>
<dbReference type="InterPro" id="IPR003675">
    <property type="entry name" value="Rce1/LyrA-like_dom"/>
</dbReference>
<keyword evidence="3" id="KW-0645">Protease</keyword>
<feature type="transmembrane region" description="Helical" evidence="1">
    <location>
        <begin position="132"/>
        <end position="152"/>
    </location>
</feature>
<dbReference type="AlphaFoldDB" id="A0A1V4ISX3"/>
<feature type="transmembrane region" description="Helical" evidence="1">
    <location>
        <begin position="158"/>
        <end position="175"/>
    </location>
</feature>
<dbReference type="InterPro" id="IPR052710">
    <property type="entry name" value="CAAX_protease"/>
</dbReference>
<keyword evidence="1" id="KW-0472">Membrane</keyword>
<feature type="transmembrane region" description="Helical" evidence="1">
    <location>
        <begin position="209"/>
        <end position="230"/>
    </location>
</feature>
<dbReference type="GO" id="GO:0004175">
    <property type="term" value="F:endopeptidase activity"/>
    <property type="evidence" value="ECO:0007669"/>
    <property type="project" value="UniProtKB-ARBA"/>
</dbReference>
<name>A0A1V4ISX3_9CLOT</name>
<dbReference type="PANTHER" id="PTHR36435">
    <property type="entry name" value="SLR1288 PROTEIN"/>
    <property type="match status" value="1"/>
</dbReference>
<sequence>MKKDIRIVIATILIVLIMGTYKLLISAFLPTLDQNLATLLRKLLQAATVIIFITSLKLWKSVGIISKISKKSVILLLPVIILSFTPLLNGFNVENCFELSVILITAVLIGVIEELEFRGIVFGVLKPRGSKVSILTSSLLFGLAHLLNLFYGAGFVETVLQIIFAVGFGFIVAVVRYKTDLILPQIIVHALWDFNFDIANTTFNQVVDVIHSIAIGIVIFWGVTLILKVFQDDENKG</sequence>
<feature type="transmembrane region" description="Helical" evidence="1">
    <location>
        <begin position="101"/>
        <end position="125"/>
    </location>
</feature>
<evidence type="ECO:0000259" key="2">
    <source>
        <dbReference type="Pfam" id="PF02517"/>
    </source>
</evidence>
<dbReference type="RefSeq" id="WP_079422961.1">
    <property type="nucleotide sequence ID" value="NZ_MZGV01000012.1"/>
</dbReference>
<dbReference type="Proteomes" id="UP000190080">
    <property type="component" value="Unassembled WGS sequence"/>
</dbReference>
<proteinExistence type="predicted"/>
<organism evidence="3 4">
    <name type="scientific">Clostridium oryzae</name>
    <dbReference type="NCBI Taxonomy" id="1450648"/>
    <lineage>
        <taxon>Bacteria</taxon>
        <taxon>Bacillati</taxon>
        <taxon>Bacillota</taxon>
        <taxon>Clostridia</taxon>
        <taxon>Eubacteriales</taxon>
        <taxon>Clostridiaceae</taxon>
        <taxon>Clostridium</taxon>
    </lineage>
</organism>
<dbReference type="EMBL" id="MZGV01000012">
    <property type="protein sequence ID" value="OPJ62920.1"/>
    <property type="molecule type" value="Genomic_DNA"/>
</dbReference>
<feature type="transmembrane region" description="Helical" evidence="1">
    <location>
        <begin position="72"/>
        <end position="89"/>
    </location>
</feature>
<evidence type="ECO:0000313" key="4">
    <source>
        <dbReference type="Proteomes" id="UP000190080"/>
    </source>
</evidence>
<keyword evidence="1" id="KW-0812">Transmembrane</keyword>
<keyword evidence="4" id="KW-1185">Reference proteome</keyword>
<dbReference type="PANTHER" id="PTHR36435:SF1">
    <property type="entry name" value="CAAX AMINO TERMINAL PROTEASE FAMILY PROTEIN"/>
    <property type="match status" value="1"/>
</dbReference>
<dbReference type="Pfam" id="PF02517">
    <property type="entry name" value="Rce1-like"/>
    <property type="match status" value="1"/>
</dbReference>
<gene>
    <name evidence="3" type="ORF">CLORY_15440</name>
</gene>
<protein>
    <submittedName>
        <fullName evidence="3">CAAX amino terminal protease self-immunity</fullName>
    </submittedName>
</protein>